<dbReference type="AlphaFoldDB" id="A0A2N5PLK2"/>
<dbReference type="InterPro" id="IPR011006">
    <property type="entry name" value="CheY-like_superfamily"/>
</dbReference>
<dbReference type="Proteomes" id="UP000235093">
    <property type="component" value="Unassembled WGS sequence"/>
</dbReference>
<evidence type="ECO:0000259" key="4">
    <source>
        <dbReference type="PROSITE" id="PS50110"/>
    </source>
</evidence>
<sequence>MLNIAVCDDESQITSMIEDMLEEIAIENNVDIDIDVFLGGNEFLKHLNSYSTYDIAFLDIEMKDLDGISTAKRIRDFDKNMIIIYVTSHENYMKETFEVRAFRFLTKPVTKEELETYFKEAYKEISNRDAYFRFKNNREECKVLARDILYFKSHLRTVYIVTEEKIYKFSKTLNLVEKIVHENLKIPFFRIHQSYLVNYNHIEKLSYDFITLDNGTKLPISENRRKQIGIAYCKMGECVDANE</sequence>
<dbReference type="SMART" id="SM00850">
    <property type="entry name" value="LytTR"/>
    <property type="match status" value="1"/>
</dbReference>
<dbReference type="InterPro" id="IPR046947">
    <property type="entry name" value="LytR-like"/>
</dbReference>
<dbReference type="SUPFAM" id="SSF52172">
    <property type="entry name" value="CheY-like"/>
    <property type="match status" value="1"/>
</dbReference>
<dbReference type="PANTHER" id="PTHR37299:SF1">
    <property type="entry name" value="STAGE 0 SPORULATION PROTEIN A HOMOLOG"/>
    <property type="match status" value="1"/>
</dbReference>
<dbReference type="Gene3D" id="2.40.50.1020">
    <property type="entry name" value="LytTr DNA-binding domain"/>
    <property type="match status" value="1"/>
</dbReference>
<organism evidence="6 7">
    <name type="scientific">Mediterraneibacter gnavus</name>
    <name type="common">Ruminococcus gnavus</name>
    <dbReference type="NCBI Taxonomy" id="33038"/>
    <lineage>
        <taxon>Bacteria</taxon>
        <taxon>Bacillati</taxon>
        <taxon>Bacillota</taxon>
        <taxon>Clostridia</taxon>
        <taxon>Lachnospirales</taxon>
        <taxon>Lachnospiraceae</taxon>
        <taxon>Mediterraneibacter</taxon>
    </lineage>
</organism>
<dbReference type="Pfam" id="PF00072">
    <property type="entry name" value="Response_reg"/>
    <property type="match status" value="1"/>
</dbReference>
<gene>
    <name evidence="6" type="ORF">CDL23_06760</name>
</gene>
<evidence type="ECO:0000256" key="3">
    <source>
        <dbReference type="PROSITE-ProRule" id="PRU00169"/>
    </source>
</evidence>
<dbReference type="InterPro" id="IPR001789">
    <property type="entry name" value="Sig_transdc_resp-reg_receiver"/>
</dbReference>
<evidence type="ECO:0000259" key="5">
    <source>
        <dbReference type="PROSITE" id="PS50930"/>
    </source>
</evidence>
<dbReference type="PROSITE" id="PS50930">
    <property type="entry name" value="HTH_LYTTR"/>
    <property type="match status" value="1"/>
</dbReference>
<accession>A0A2N5PLK2</accession>
<dbReference type="GO" id="GO:0000156">
    <property type="term" value="F:phosphorelay response regulator activity"/>
    <property type="evidence" value="ECO:0007669"/>
    <property type="project" value="InterPro"/>
</dbReference>
<dbReference type="Pfam" id="PF04397">
    <property type="entry name" value="LytTR"/>
    <property type="match status" value="1"/>
</dbReference>
<dbReference type="PANTHER" id="PTHR37299">
    <property type="entry name" value="TRANSCRIPTIONAL REGULATOR-RELATED"/>
    <property type="match status" value="1"/>
</dbReference>
<evidence type="ECO:0000256" key="1">
    <source>
        <dbReference type="ARBA" id="ARBA00018672"/>
    </source>
</evidence>
<dbReference type="EMBL" id="NIHT01000008">
    <property type="protein sequence ID" value="PLT76014.1"/>
    <property type="molecule type" value="Genomic_DNA"/>
</dbReference>
<protein>
    <recommendedName>
        <fullName evidence="1">Stage 0 sporulation protein A homolog</fullName>
    </recommendedName>
</protein>
<dbReference type="SMART" id="SM00448">
    <property type="entry name" value="REC"/>
    <property type="match status" value="1"/>
</dbReference>
<name>A0A2N5PLK2_MEDGN</name>
<evidence type="ECO:0000256" key="2">
    <source>
        <dbReference type="ARBA" id="ARBA00024867"/>
    </source>
</evidence>
<evidence type="ECO:0000313" key="7">
    <source>
        <dbReference type="Proteomes" id="UP000235093"/>
    </source>
</evidence>
<keyword evidence="3" id="KW-0597">Phosphoprotein</keyword>
<evidence type="ECO:0000313" key="6">
    <source>
        <dbReference type="EMBL" id="PLT76014.1"/>
    </source>
</evidence>
<comment type="function">
    <text evidence="2">May play the central regulatory role in sporulation. It may be an element of the effector pathway responsible for the activation of sporulation genes in response to nutritional stress. Spo0A may act in concert with spo0H (a sigma factor) to control the expression of some genes that are critical to the sporulation process.</text>
</comment>
<dbReference type="RefSeq" id="WP_101883908.1">
    <property type="nucleotide sequence ID" value="NZ_JAQMLH010000050.1"/>
</dbReference>
<comment type="caution">
    <text evidence="6">The sequence shown here is derived from an EMBL/GenBank/DDBJ whole genome shotgun (WGS) entry which is preliminary data.</text>
</comment>
<feature type="modified residue" description="4-aspartylphosphate" evidence="3">
    <location>
        <position position="59"/>
    </location>
</feature>
<feature type="domain" description="HTH LytTR-type" evidence="5">
    <location>
        <begin position="132"/>
        <end position="228"/>
    </location>
</feature>
<dbReference type="Gene3D" id="3.40.50.2300">
    <property type="match status" value="1"/>
</dbReference>
<reference evidence="6 7" key="1">
    <citation type="journal article" date="2017" name="Genome Med.">
        <title>A novel Ruminococcus gnavus clade enriched in inflammatory bowel disease patients.</title>
        <authorList>
            <person name="Hall A.B."/>
            <person name="Yassour M."/>
            <person name="Sauk J."/>
            <person name="Garner A."/>
            <person name="Jiang X."/>
            <person name="Arthur T."/>
            <person name="Lagoudas G.K."/>
            <person name="Vatanen T."/>
            <person name="Fornelos N."/>
            <person name="Wilson R."/>
            <person name="Bertha M."/>
            <person name="Cohen M."/>
            <person name="Garber J."/>
            <person name="Khalili H."/>
            <person name="Gevers D."/>
            <person name="Ananthakrishnan A.N."/>
            <person name="Kugathasan S."/>
            <person name="Lander E.S."/>
            <person name="Blainey P."/>
            <person name="Vlamakis H."/>
            <person name="Xavier R.J."/>
            <person name="Huttenhower C."/>
        </authorList>
    </citation>
    <scope>NUCLEOTIDE SEQUENCE [LARGE SCALE GENOMIC DNA]</scope>
    <source>
        <strain evidence="6 7">RJX1125</strain>
    </source>
</reference>
<dbReference type="GO" id="GO:0003677">
    <property type="term" value="F:DNA binding"/>
    <property type="evidence" value="ECO:0007669"/>
    <property type="project" value="InterPro"/>
</dbReference>
<proteinExistence type="predicted"/>
<dbReference type="PROSITE" id="PS50110">
    <property type="entry name" value="RESPONSE_REGULATORY"/>
    <property type="match status" value="1"/>
</dbReference>
<dbReference type="InterPro" id="IPR007492">
    <property type="entry name" value="LytTR_DNA-bd_dom"/>
</dbReference>
<feature type="domain" description="Response regulatory" evidence="4">
    <location>
        <begin position="3"/>
        <end position="122"/>
    </location>
</feature>